<evidence type="ECO:0000259" key="6">
    <source>
        <dbReference type="PROSITE" id="PS50885"/>
    </source>
</evidence>
<reference evidence="7" key="1">
    <citation type="journal article" date="2022" name="Environ. Microbiol.">
        <title>Geoalkalibacter halelectricus SAP #1 sp. nov. possessing extracellular electron transfer and mineral#reducing capabilities from a haloalkaline environment.</title>
        <authorList>
            <person name="Yadav S."/>
            <person name="Singh R."/>
            <person name="Sundharam S.S."/>
            <person name="Chaudhary S."/>
            <person name="Krishnamurthi S."/>
            <person name="Patil S.A."/>
        </authorList>
    </citation>
    <scope>NUCLEOTIDE SEQUENCE</scope>
    <source>
        <strain evidence="7">SAP-1</strain>
    </source>
</reference>
<dbReference type="RefSeq" id="WP_260748650.1">
    <property type="nucleotide sequence ID" value="NZ_CP092109.1"/>
</dbReference>
<dbReference type="PROSITE" id="PS50885">
    <property type="entry name" value="HAMP"/>
    <property type="match status" value="1"/>
</dbReference>
<keyword evidence="4" id="KW-0812">Transmembrane</keyword>
<dbReference type="PANTHER" id="PTHR32089:SF114">
    <property type="entry name" value="METHYL-ACCEPTING CHEMOTAXIS PROTEIN MCPB"/>
    <property type="match status" value="1"/>
</dbReference>
<gene>
    <name evidence="7" type="ORF">L9S41_02560</name>
</gene>
<dbReference type="InterPro" id="IPR004089">
    <property type="entry name" value="MCPsignal_dom"/>
</dbReference>
<evidence type="ECO:0000313" key="7">
    <source>
        <dbReference type="EMBL" id="UWZ80293.1"/>
    </source>
</evidence>
<dbReference type="SUPFAM" id="SSF58104">
    <property type="entry name" value="Methyl-accepting chemotaxis protein (MCP) signaling domain"/>
    <property type="match status" value="1"/>
</dbReference>
<dbReference type="InterPro" id="IPR003660">
    <property type="entry name" value="HAMP_dom"/>
</dbReference>
<organism evidence="7 8">
    <name type="scientific">Geoalkalibacter halelectricus</name>
    <dbReference type="NCBI Taxonomy" id="2847045"/>
    <lineage>
        <taxon>Bacteria</taxon>
        <taxon>Pseudomonadati</taxon>
        <taxon>Thermodesulfobacteriota</taxon>
        <taxon>Desulfuromonadia</taxon>
        <taxon>Desulfuromonadales</taxon>
        <taxon>Geoalkalibacteraceae</taxon>
        <taxon>Geoalkalibacter</taxon>
    </lineage>
</organism>
<keyword evidence="8" id="KW-1185">Reference proteome</keyword>
<dbReference type="Pfam" id="PF00015">
    <property type="entry name" value="MCPsignal"/>
    <property type="match status" value="1"/>
</dbReference>
<dbReference type="CDD" id="cd06225">
    <property type="entry name" value="HAMP"/>
    <property type="match status" value="1"/>
</dbReference>
<feature type="transmembrane region" description="Helical" evidence="4">
    <location>
        <begin position="36"/>
        <end position="56"/>
    </location>
</feature>
<evidence type="ECO:0000313" key="8">
    <source>
        <dbReference type="Proteomes" id="UP001060414"/>
    </source>
</evidence>
<evidence type="ECO:0000256" key="4">
    <source>
        <dbReference type="SAM" id="Phobius"/>
    </source>
</evidence>
<evidence type="ECO:0000256" key="3">
    <source>
        <dbReference type="PROSITE-ProRule" id="PRU00284"/>
    </source>
</evidence>
<comment type="similarity">
    <text evidence="2">Belongs to the methyl-accepting chemotaxis (MCP) protein family.</text>
</comment>
<feature type="transmembrane region" description="Helical" evidence="4">
    <location>
        <begin position="9"/>
        <end position="30"/>
    </location>
</feature>
<dbReference type="Gene3D" id="1.10.287.950">
    <property type="entry name" value="Methyl-accepting chemotaxis protein"/>
    <property type="match status" value="1"/>
</dbReference>
<evidence type="ECO:0000256" key="1">
    <source>
        <dbReference type="ARBA" id="ARBA00023224"/>
    </source>
</evidence>
<dbReference type="SMART" id="SM00283">
    <property type="entry name" value="MA"/>
    <property type="match status" value="1"/>
</dbReference>
<protein>
    <submittedName>
        <fullName evidence="7">Methyl-accepting chemotaxis protein</fullName>
    </submittedName>
</protein>
<keyword evidence="1 3" id="KW-0807">Transducer</keyword>
<dbReference type="Proteomes" id="UP001060414">
    <property type="component" value="Chromosome"/>
</dbReference>
<proteinExistence type="inferred from homology"/>
<name>A0ABY5ZMG6_9BACT</name>
<sequence>MRIEIANKFIIGFIIVVGTIVVLEFLVPLLGVPTEWQRLVSAAGALTIGLVLGWAFSRAFTANIGVITAAAQRISKGDLSRPVELNRNLLPDETHDFAQSLNLVSANLRELVGRIRSSALQVSDSAQGLSASSQQMSASAHQVAGTTEQISRGAETQAEMVEKATQVIREMAASIEEVAASAQKVAAAANDTSLTAQHGGEMSRSALGHMQQVLGEVASNGDQILGFSALVQKIGNITEVITGIAEKTNLLALNATIEAARAGEYGRGFAVVAEEVSKLADSTGASAKEISDLIATIREEGARVQDSMRESLKRIDAGQKAIGTTTGAFEEIISTALNSQDRAVNIAELVALQTEGARHMVRIIEEIAKVTEDNAASTEQVSAATQEQSASMEEMAHAAQDLSALSEELIALVSRFRLGDEARRES</sequence>
<dbReference type="SMART" id="SM00304">
    <property type="entry name" value="HAMP"/>
    <property type="match status" value="2"/>
</dbReference>
<feature type="domain" description="HAMP" evidence="6">
    <location>
        <begin position="58"/>
        <end position="113"/>
    </location>
</feature>
<dbReference type="EMBL" id="CP092109">
    <property type="protein sequence ID" value="UWZ80293.1"/>
    <property type="molecule type" value="Genomic_DNA"/>
</dbReference>
<dbReference type="PANTHER" id="PTHR32089">
    <property type="entry name" value="METHYL-ACCEPTING CHEMOTAXIS PROTEIN MCPB"/>
    <property type="match status" value="1"/>
</dbReference>
<accession>A0ABY5ZMG6</accession>
<keyword evidence="4" id="KW-1133">Transmembrane helix</keyword>
<dbReference type="PROSITE" id="PS50111">
    <property type="entry name" value="CHEMOTAXIS_TRANSDUC_2"/>
    <property type="match status" value="1"/>
</dbReference>
<feature type="domain" description="Methyl-accepting transducer" evidence="5">
    <location>
        <begin position="132"/>
        <end position="389"/>
    </location>
</feature>
<evidence type="ECO:0000256" key="2">
    <source>
        <dbReference type="ARBA" id="ARBA00029447"/>
    </source>
</evidence>
<evidence type="ECO:0000259" key="5">
    <source>
        <dbReference type="PROSITE" id="PS50111"/>
    </source>
</evidence>
<keyword evidence="4" id="KW-0472">Membrane</keyword>
<dbReference type="PRINTS" id="PR00260">
    <property type="entry name" value="CHEMTRNSDUCR"/>
</dbReference>
<dbReference type="InterPro" id="IPR004090">
    <property type="entry name" value="Chemotax_Me-accpt_rcpt"/>
</dbReference>